<dbReference type="RefSeq" id="WP_148075284.1">
    <property type="nucleotide sequence ID" value="NZ_CP042913.1"/>
</dbReference>
<name>A0A5B9QGG6_9BACT</name>
<keyword evidence="1" id="KW-0175">Coiled coil</keyword>
<evidence type="ECO:0000256" key="1">
    <source>
        <dbReference type="SAM" id="Coils"/>
    </source>
</evidence>
<evidence type="ECO:0000313" key="3">
    <source>
        <dbReference type="EMBL" id="QEG36999.1"/>
    </source>
</evidence>
<keyword evidence="2" id="KW-0472">Membrane</keyword>
<proteinExistence type="predicted"/>
<protein>
    <submittedName>
        <fullName evidence="3">Uncharacterized protein</fullName>
    </submittedName>
</protein>
<keyword evidence="2" id="KW-1133">Transmembrane helix</keyword>
<evidence type="ECO:0000313" key="4">
    <source>
        <dbReference type="Proteomes" id="UP000323917"/>
    </source>
</evidence>
<dbReference type="EMBL" id="CP042913">
    <property type="protein sequence ID" value="QEG36999.1"/>
    <property type="molecule type" value="Genomic_DNA"/>
</dbReference>
<dbReference type="KEGG" id="bgok:Pr1d_43390"/>
<gene>
    <name evidence="3" type="ORF">Pr1d_43390</name>
</gene>
<feature type="transmembrane region" description="Helical" evidence="2">
    <location>
        <begin position="15"/>
        <end position="36"/>
    </location>
</feature>
<dbReference type="Proteomes" id="UP000323917">
    <property type="component" value="Chromosome"/>
</dbReference>
<organism evidence="3 4">
    <name type="scientific">Bythopirellula goksoeyrii</name>
    <dbReference type="NCBI Taxonomy" id="1400387"/>
    <lineage>
        <taxon>Bacteria</taxon>
        <taxon>Pseudomonadati</taxon>
        <taxon>Planctomycetota</taxon>
        <taxon>Planctomycetia</taxon>
        <taxon>Pirellulales</taxon>
        <taxon>Lacipirellulaceae</taxon>
        <taxon>Bythopirellula</taxon>
    </lineage>
</organism>
<reference evidence="3 4" key="1">
    <citation type="submission" date="2019-08" db="EMBL/GenBank/DDBJ databases">
        <title>Deep-cultivation of Planctomycetes and their phenomic and genomic characterization uncovers novel biology.</title>
        <authorList>
            <person name="Wiegand S."/>
            <person name="Jogler M."/>
            <person name="Boedeker C."/>
            <person name="Pinto D."/>
            <person name="Vollmers J."/>
            <person name="Rivas-Marin E."/>
            <person name="Kohn T."/>
            <person name="Peeters S.H."/>
            <person name="Heuer A."/>
            <person name="Rast P."/>
            <person name="Oberbeckmann S."/>
            <person name="Bunk B."/>
            <person name="Jeske O."/>
            <person name="Meyerdierks A."/>
            <person name="Storesund J.E."/>
            <person name="Kallscheuer N."/>
            <person name="Luecker S."/>
            <person name="Lage O.M."/>
            <person name="Pohl T."/>
            <person name="Merkel B.J."/>
            <person name="Hornburger P."/>
            <person name="Mueller R.-W."/>
            <person name="Bruemmer F."/>
            <person name="Labrenz M."/>
            <person name="Spormann A.M."/>
            <person name="Op den Camp H."/>
            <person name="Overmann J."/>
            <person name="Amann R."/>
            <person name="Jetten M.S.M."/>
            <person name="Mascher T."/>
            <person name="Medema M.H."/>
            <person name="Devos D.P."/>
            <person name="Kaster A.-K."/>
            <person name="Ovreas L."/>
            <person name="Rohde M."/>
            <person name="Galperin M.Y."/>
            <person name="Jogler C."/>
        </authorList>
    </citation>
    <scope>NUCLEOTIDE SEQUENCE [LARGE SCALE GENOMIC DNA]</scope>
    <source>
        <strain evidence="3 4">Pr1d</strain>
    </source>
</reference>
<dbReference type="OrthoDB" id="284128at2"/>
<sequence>MSRRPIEEEDSAQDSFLDIVANLVGVIIILVMLVGAKATHDAFSGKEVAVPEEKVVVDNGPDEKELEAQLRAARSGLFEARREVEQLATRLIQIKREADDFDAERVNLAMHRSVVEEDMARRRELLDSEHQQQYDVQKQIAEYQLTLDALTKEQLGLLTGPETVEELESVPTPLAREIDGNAIHLRLKKGLVSIVPFDELLDEVQNHVEDIRRRLQSSDHVVDTFGPIDGYRIRMTVSRVADPMSIGHRAGQIMRIEYDQYAEVLPTSEGIGQDVEQALMPGGSLYKYLQDHRRVSPSVVVWLYTDSFDDFRLLKRTLWEMGFSMATRPMIPGANIGASPHGTKAAAQ</sequence>
<feature type="coiled-coil region" evidence="1">
    <location>
        <begin position="63"/>
        <end position="104"/>
    </location>
</feature>
<keyword evidence="2" id="KW-0812">Transmembrane</keyword>
<keyword evidence="4" id="KW-1185">Reference proteome</keyword>
<evidence type="ECO:0000256" key="2">
    <source>
        <dbReference type="SAM" id="Phobius"/>
    </source>
</evidence>
<accession>A0A5B9QGG6</accession>
<dbReference type="AlphaFoldDB" id="A0A5B9QGG6"/>